<dbReference type="GO" id="GO:0003779">
    <property type="term" value="F:actin binding"/>
    <property type="evidence" value="ECO:0007669"/>
    <property type="project" value="UniProtKB-KW"/>
</dbReference>
<dbReference type="Pfam" id="PF00241">
    <property type="entry name" value="Cofilin_ADF"/>
    <property type="match status" value="1"/>
</dbReference>
<sequence length="148" mass="17072">MMLNTQVSDEIIQSYEEMRLGKGKFKESKFIVLHMEEGSIQIDQNLTRLQNLDELVDKLPAKNSRFICYHLSFEMPSQTSGLREGKRTKMVFITWCPNEVNVKEKFKVAATCKTVKAKLNGMSMSYYAGCKGELDEKQLIEKCITFIK</sequence>
<evidence type="ECO:0000313" key="5">
    <source>
        <dbReference type="Proteomes" id="UP000006671"/>
    </source>
</evidence>
<dbReference type="VEuPathDB" id="AmoebaDB:NAEGRDRAFT_45849"/>
<dbReference type="AlphaFoldDB" id="D2V144"/>
<organism evidence="5">
    <name type="scientific">Naegleria gruberi</name>
    <name type="common">Amoeba</name>
    <dbReference type="NCBI Taxonomy" id="5762"/>
    <lineage>
        <taxon>Eukaryota</taxon>
        <taxon>Discoba</taxon>
        <taxon>Heterolobosea</taxon>
        <taxon>Tetramitia</taxon>
        <taxon>Eutetramitia</taxon>
        <taxon>Vahlkampfiidae</taxon>
        <taxon>Naegleria</taxon>
    </lineage>
</organism>
<name>D2V144_NAEGR</name>
<dbReference type="InterPro" id="IPR002108">
    <property type="entry name" value="ADF-H"/>
</dbReference>
<dbReference type="GO" id="GO:0030042">
    <property type="term" value="P:actin filament depolymerization"/>
    <property type="evidence" value="ECO:0007669"/>
    <property type="project" value="InterPro"/>
</dbReference>
<dbReference type="PANTHER" id="PTHR11913">
    <property type="entry name" value="COFILIN-RELATED"/>
    <property type="match status" value="1"/>
</dbReference>
<feature type="domain" description="ADF-H" evidence="3">
    <location>
        <begin position="1"/>
        <end position="144"/>
    </location>
</feature>
<evidence type="ECO:0000313" key="4">
    <source>
        <dbReference type="EMBL" id="EFC49627.1"/>
    </source>
</evidence>
<keyword evidence="2" id="KW-0009">Actin-binding</keyword>
<accession>D2V144</accession>
<dbReference type="STRING" id="5762.D2V144"/>
<dbReference type="RefSeq" id="XP_002682371.1">
    <property type="nucleotide sequence ID" value="XM_002682325.1"/>
</dbReference>
<dbReference type="KEGG" id="ngr:NAEGRDRAFT_45849"/>
<evidence type="ECO:0000256" key="2">
    <source>
        <dbReference type="ARBA" id="ARBA00023203"/>
    </source>
</evidence>
<evidence type="ECO:0000259" key="3">
    <source>
        <dbReference type="PROSITE" id="PS51263"/>
    </source>
</evidence>
<reference evidence="4 5" key="1">
    <citation type="journal article" date="2010" name="Cell">
        <title>The genome of Naegleria gruberi illuminates early eukaryotic versatility.</title>
        <authorList>
            <person name="Fritz-Laylin L.K."/>
            <person name="Prochnik S.E."/>
            <person name="Ginger M.L."/>
            <person name="Dacks J.B."/>
            <person name="Carpenter M.L."/>
            <person name="Field M.C."/>
            <person name="Kuo A."/>
            <person name="Paredez A."/>
            <person name="Chapman J."/>
            <person name="Pham J."/>
            <person name="Shu S."/>
            <person name="Neupane R."/>
            <person name="Cipriano M."/>
            <person name="Mancuso J."/>
            <person name="Tu H."/>
            <person name="Salamov A."/>
            <person name="Lindquist E."/>
            <person name="Shapiro H."/>
            <person name="Lucas S."/>
            <person name="Grigoriev I.V."/>
            <person name="Cande W.Z."/>
            <person name="Fulton C."/>
            <person name="Rokhsar D.S."/>
            <person name="Dawson S.C."/>
        </authorList>
    </citation>
    <scope>NUCLEOTIDE SEQUENCE [LARGE SCALE GENOMIC DNA]</scope>
    <source>
        <strain evidence="4 5">NEG-M</strain>
    </source>
</reference>
<comment type="similarity">
    <text evidence="1">Belongs to the actin-binding proteins ADF family.</text>
</comment>
<keyword evidence="5" id="KW-1185">Reference proteome</keyword>
<dbReference type="InParanoid" id="D2V144"/>
<evidence type="ECO:0000256" key="1">
    <source>
        <dbReference type="ARBA" id="ARBA00006844"/>
    </source>
</evidence>
<dbReference type="eggNOG" id="KOG1735">
    <property type="taxonomic scope" value="Eukaryota"/>
</dbReference>
<dbReference type="InterPro" id="IPR017904">
    <property type="entry name" value="ADF/Cofilin"/>
</dbReference>
<proteinExistence type="inferred from homology"/>
<dbReference type="SMART" id="SM00102">
    <property type="entry name" value="ADF"/>
    <property type="match status" value="1"/>
</dbReference>
<gene>
    <name evidence="4" type="ORF">NAEGRDRAFT_45849</name>
</gene>
<dbReference type="SUPFAM" id="SSF55753">
    <property type="entry name" value="Actin depolymerizing proteins"/>
    <property type="match status" value="1"/>
</dbReference>
<protein>
    <submittedName>
        <fullName evidence="4">Cofilin</fullName>
    </submittedName>
</protein>
<dbReference type="InterPro" id="IPR029006">
    <property type="entry name" value="ADF-H/Gelsolin-like_dom_sf"/>
</dbReference>
<dbReference type="GO" id="GO:0015629">
    <property type="term" value="C:actin cytoskeleton"/>
    <property type="evidence" value="ECO:0007669"/>
    <property type="project" value="InterPro"/>
</dbReference>
<dbReference type="PROSITE" id="PS51263">
    <property type="entry name" value="ADF_H"/>
    <property type="match status" value="1"/>
</dbReference>
<dbReference type="EMBL" id="GG738847">
    <property type="protein sequence ID" value="EFC49627.1"/>
    <property type="molecule type" value="Genomic_DNA"/>
</dbReference>
<dbReference type="OrthoDB" id="10249245at2759"/>
<dbReference type="Gene3D" id="3.40.20.10">
    <property type="entry name" value="Severin"/>
    <property type="match status" value="1"/>
</dbReference>
<dbReference type="GeneID" id="8852349"/>
<dbReference type="Proteomes" id="UP000006671">
    <property type="component" value="Unassembled WGS sequence"/>
</dbReference>